<keyword evidence="1" id="KW-0223">Dioxygenase</keyword>
<dbReference type="Proteomes" id="UP000193427">
    <property type="component" value="Chromosome"/>
</dbReference>
<dbReference type="GO" id="GO:0005506">
    <property type="term" value="F:iron ion binding"/>
    <property type="evidence" value="ECO:0007669"/>
    <property type="project" value="UniProtKB-ARBA"/>
</dbReference>
<dbReference type="KEGG" id="rgu:A4W93_01755"/>
<reference evidence="1 2" key="1">
    <citation type="submission" date="2016-04" db="EMBL/GenBank/DDBJ databases">
        <title>Complete genome sequence of natural rubber-degrading, novel Gram-negative bacterium, Rhizobacter gummiphilus strain NS21.</title>
        <authorList>
            <person name="Tabata M."/>
            <person name="Kasai D."/>
            <person name="Fukuda M."/>
        </authorList>
    </citation>
    <scope>NUCLEOTIDE SEQUENCE [LARGE SCALE GENOMIC DNA]</scope>
    <source>
        <strain evidence="1 2">NS21</strain>
    </source>
</reference>
<dbReference type="PANTHER" id="PTHR20883">
    <property type="entry name" value="PHYTANOYL-COA DIOXYGENASE DOMAIN CONTAINING 1"/>
    <property type="match status" value="1"/>
</dbReference>
<dbReference type="GO" id="GO:0016706">
    <property type="term" value="F:2-oxoglutarate-dependent dioxygenase activity"/>
    <property type="evidence" value="ECO:0007669"/>
    <property type="project" value="UniProtKB-ARBA"/>
</dbReference>
<protein>
    <submittedName>
        <fullName evidence="1">Phytanoyl-CoA dioxygenase</fullName>
    </submittedName>
</protein>
<sequence>MNTEQMYQQYQEEGYVLIPGALSADDVRELQATTDRITAQARGLTEENAMFDFEAGHTPDAPLVQRLKKPHRIDPLYFALAKHPAIFGLVQRICGENVRLSHSKINMKAARAGSPLEWHQDWAFAPHTNMSTCVASVMMDDVSLENGAMQVLPGSHKGPLLEHHDPEFGFVGAVDVVQQKVDLSKAASLVGPAGTVSIHHPMTMHGSGSNRSGKQRRILFLEYAASDAFPLFYDVDWAEYNSRLLTGPATSAVRTEPNVIKLPFPSRAGSSIYKAQALARERQFDKVA</sequence>
<keyword evidence="2" id="KW-1185">Reference proteome</keyword>
<name>A0A1W6L378_9BURK</name>
<gene>
    <name evidence="1" type="ORF">A4W93_01755</name>
</gene>
<dbReference type="AlphaFoldDB" id="A0A1W6L378"/>
<dbReference type="OrthoDB" id="9791262at2"/>
<accession>A0A1W6L378</accession>
<dbReference type="PANTHER" id="PTHR20883:SF46">
    <property type="entry name" value="PHYTANOYL-COA HYDROXYLASE"/>
    <property type="match status" value="1"/>
</dbReference>
<dbReference type="Gene3D" id="2.60.120.620">
    <property type="entry name" value="q2cbj1_9rhob like domain"/>
    <property type="match status" value="1"/>
</dbReference>
<dbReference type="Pfam" id="PF05721">
    <property type="entry name" value="PhyH"/>
    <property type="match status" value="1"/>
</dbReference>
<proteinExistence type="predicted"/>
<evidence type="ECO:0000313" key="1">
    <source>
        <dbReference type="EMBL" id="ARN18745.1"/>
    </source>
</evidence>
<organism evidence="1 2">
    <name type="scientific">Piscinibacter gummiphilus</name>
    <dbReference type="NCBI Taxonomy" id="946333"/>
    <lineage>
        <taxon>Bacteria</taxon>
        <taxon>Pseudomonadati</taxon>
        <taxon>Pseudomonadota</taxon>
        <taxon>Betaproteobacteria</taxon>
        <taxon>Burkholderiales</taxon>
        <taxon>Sphaerotilaceae</taxon>
        <taxon>Piscinibacter</taxon>
    </lineage>
</organism>
<dbReference type="EMBL" id="CP015118">
    <property type="protein sequence ID" value="ARN18745.1"/>
    <property type="molecule type" value="Genomic_DNA"/>
</dbReference>
<dbReference type="RefSeq" id="WP_085748983.1">
    <property type="nucleotide sequence ID" value="NZ_BSPR01000012.1"/>
</dbReference>
<dbReference type="InterPro" id="IPR008775">
    <property type="entry name" value="Phytyl_CoA_dOase-like"/>
</dbReference>
<dbReference type="STRING" id="946333.A4W93_01755"/>
<keyword evidence="1" id="KW-0560">Oxidoreductase</keyword>
<dbReference type="SUPFAM" id="SSF51197">
    <property type="entry name" value="Clavaminate synthase-like"/>
    <property type="match status" value="1"/>
</dbReference>
<evidence type="ECO:0000313" key="2">
    <source>
        <dbReference type="Proteomes" id="UP000193427"/>
    </source>
</evidence>